<accession>A0ABP3PNT3</accession>
<name>A0ABP3PNT3_9PROT</name>
<organism evidence="2 3">
    <name type="scientific">Rhizomicrobium electricum</name>
    <dbReference type="NCBI Taxonomy" id="480070"/>
    <lineage>
        <taxon>Bacteria</taxon>
        <taxon>Pseudomonadati</taxon>
        <taxon>Pseudomonadota</taxon>
        <taxon>Alphaproteobacteria</taxon>
        <taxon>Micropepsales</taxon>
        <taxon>Micropepsaceae</taxon>
        <taxon>Rhizomicrobium</taxon>
    </lineage>
</organism>
<sequence length="113" mass="12726">MGELMRYAEYHKEIARLDKEIAECLRREARAAGGSPWYYRVMPSLAAKAIEESAARRTKLARSRAKLERDVFGAASLLWNADPVAVFRRTVPASDEGIERLRAAADAAFEQQK</sequence>
<proteinExistence type="predicted"/>
<comment type="caution">
    <text evidence="2">The sequence shown here is derived from an EMBL/GenBank/DDBJ whole genome shotgun (WGS) entry which is preliminary data.</text>
</comment>
<gene>
    <name evidence="2" type="ORF">GCM10008942_20370</name>
</gene>
<keyword evidence="3" id="KW-1185">Reference proteome</keyword>
<evidence type="ECO:0000313" key="2">
    <source>
        <dbReference type="EMBL" id="GAA0571603.1"/>
    </source>
</evidence>
<dbReference type="EMBL" id="BAAADD010000005">
    <property type="protein sequence ID" value="GAA0571603.1"/>
    <property type="molecule type" value="Genomic_DNA"/>
</dbReference>
<evidence type="ECO:0000256" key="1">
    <source>
        <dbReference type="SAM" id="Coils"/>
    </source>
</evidence>
<keyword evidence="1" id="KW-0175">Coiled coil</keyword>
<feature type="coiled-coil region" evidence="1">
    <location>
        <begin position="7"/>
        <end position="70"/>
    </location>
</feature>
<evidence type="ECO:0000313" key="3">
    <source>
        <dbReference type="Proteomes" id="UP001499951"/>
    </source>
</evidence>
<reference evidence="3" key="1">
    <citation type="journal article" date="2019" name="Int. J. Syst. Evol. Microbiol.">
        <title>The Global Catalogue of Microorganisms (GCM) 10K type strain sequencing project: providing services to taxonomists for standard genome sequencing and annotation.</title>
        <authorList>
            <consortium name="The Broad Institute Genomics Platform"/>
            <consortium name="The Broad Institute Genome Sequencing Center for Infectious Disease"/>
            <person name="Wu L."/>
            <person name="Ma J."/>
        </authorList>
    </citation>
    <scope>NUCLEOTIDE SEQUENCE [LARGE SCALE GENOMIC DNA]</scope>
    <source>
        <strain evidence="3">JCM 15089</strain>
    </source>
</reference>
<protein>
    <submittedName>
        <fullName evidence="2">Uncharacterized protein</fullName>
    </submittedName>
</protein>
<dbReference type="Proteomes" id="UP001499951">
    <property type="component" value="Unassembled WGS sequence"/>
</dbReference>